<dbReference type="OMA" id="NKVELHN"/>
<reference evidence="3" key="1">
    <citation type="submission" date="2011-05" db="EMBL/GenBank/DDBJ databases">
        <title>The genome sequence of Vittaforma corneae strain ATCC 50505.</title>
        <authorList>
            <consortium name="The Broad Institute Genome Sequencing Platform"/>
            <person name="Cuomo C."/>
            <person name="Didier E."/>
            <person name="Bowers L."/>
            <person name="Young S.K."/>
            <person name="Zeng Q."/>
            <person name="Gargeya S."/>
            <person name="Fitzgerald M."/>
            <person name="Haas B."/>
            <person name="Abouelleil A."/>
            <person name="Alvarado L."/>
            <person name="Arachchi H.M."/>
            <person name="Berlin A."/>
            <person name="Chapman S.B."/>
            <person name="Gearin G."/>
            <person name="Goldberg J."/>
            <person name="Griggs A."/>
            <person name="Gujja S."/>
            <person name="Hansen M."/>
            <person name="Heiman D."/>
            <person name="Howarth C."/>
            <person name="Larimer J."/>
            <person name="Lui A."/>
            <person name="MacDonald P.J.P."/>
            <person name="McCowen C."/>
            <person name="Montmayeur A."/>
            <person name="Murphy C."/>
            <person name="Neiman D."/>
            <person name="Pearson M."/>
            <person name="Priest M."/>
            <person name="Roberts A."/>
            <person name="Saif S."/>
            <person name="Shea T."/>
            <person name="Sisk P."/>
            <person name="Stolte C."/>
            <person name="Sykes S."/>
            <person name="Wortman J."/>
            <person name="Nusbaum C."/>
            <person name="Birren B."/>
        </authorList>
    </citation>
    <scope>NUCLEOTIDE SEQUENCE [LARGE SCALE GENOMIC DNA]</scope>
    <source>
        <strain evidence="3">ATCC 50505</strain>
    </source>
</reference>
<evidence type="ECO:0000256" key="1">
    <source>
        <dbReference type="SAM" id="MobiDB-lite"/>
    </source>
</evidence>
<dbReference type="AlphaFoldDB" id="L2GPD7"/>
<sequence>MQRLSSVVRNKENTSNVEENTSTRSTPNKAPDIRLEINQDVLFLISRLVQGFTSKRRNHETSSNSQDLQIATPYLFSYDFGLNKNIRTATVKGSCLVKLKCFEGLKINKLKFEKISAFEVDRLENFNVTHLVLKDTNINIGILNKLICTLSPLSLDLINVQLVDKKHSRYEIELYSMIFKSKICCLGIENSFMPIDYFFKIVHKKSMKKFYYKNLNSMVKYCALGRSFSYFMVREIDLSGVFDPSWLSVEILSTDYNSVVLDNIQQIGSRIKFQWLENCTISTSMVKKFPRLSSIYFSKCIFEGISFYELINSQKHTLKYISLDNTDLPFDGVQYISQCIKECKVVFNSIAIKEYTAL</sequence>
<evidence type="ECO:0000313" key="3">
    <source>
        <dbReference type="Proteomes" id="UP000011082"/>
    </source>
</evidence>
<keyword evidence="3" id="KW-1185">Reference proteome</keyword>
<dbReference type="VEuPathDB" id="MicrosporidiaDB:VICG_00068"/>
<dbReference type="RefSeq" id="XP_007603521.1">
    <property type="nucleotide sequence ID" value="XM_007603459.1"/>
</dbReference>
<dbReference type="Proteomes" id="UP000011082">
    <property type="component" value="Unassembled WGS sequence"/>
</dbReference>
<gene>
    <name evidence="2" type="ORF">VICG_00068</name>
</gene>
<feature type="compositionally biased region" description="Polar residues" evidence="1">
    <location>
        <begin position="1"/>
        <end position="28"/>
    </location>
</feature>
<dbReference type="HOGENOM" id="CLU_774342_0_0_1"/>
<evidence type="ECO:0000313" key="2">
    <source>
        <dbReference type="EMBL" id="ELA42753.1"/>
    </source>
</evidence>
<organism evidence="2 3">
    <name type="scientific">Vittaforma corneae (strain ATCC 50505)</name>
    <name type="common">Microsporidian parasite</name>
    <name type="synonym">Nosema corneum</name>
    <dbReference type="NCBI Taxonomy" id="993615"/>
    <lineage>
        <taxon>Eukaryota</taxon>
        <taxon>Fungi</taxon>
        <taxon>Fungi incertae sedis</taxon>
        <taxon>Microsporidia</taxon>
        <taxon>Nosematidae</taxon>
        <taxon>Vittaforma</taxon>
    </lineage>
</organism>
<dbReference type="InParanoid" id="L2GPD7"/>
<dbReference type="EMBL" id="JH370130">
    <property type="protein sequence ID" value="ELA42753.1"/>
    <property type="molecule type" value="Genomic_DNA"/>
</dbReference>
<dbReference type="GeneID" id="19880786"/>
<protein>
    <submittedName>
        <fullName evidence="2">Uncharacterized protein</fullName>
    </submittedName>
</protein>
<proteinExistence type="predicted"/>
<accession>L2GPD7</accession>
<feature type="region of interest" description="Disordered" evidence="1">
    <location>
        <begin position="1"/>
        <end position="30"/>
    </location>
</feature>
<name>L2GPD7_VITCO</name>